<name>A0AA88GGN4_NAELO</name>
<dbReference type="Proteomes" id="UP000816034">
    <property type="component" value="Unassembled WGS sequence"/>
</dbReference>
<evidence type="ECO:0000313" key="1">
    <source>
        <dbReference type="EMBL" id="KAG2374196.1"/>
    </source>
</evidence>
<dbReference type="AlphaFoldDB" id="A0AA88GGN4"/>
<dbReference type="Gene3D" id="3.40.50.1000">
    <property type="entry name" value="HAD superfamily/HAD-like"/>
    <property type="match status" value="1"/>
</dbReference>
<proteinExistence type="predicted"/>
<reference evidence="2" key="2">
    <citation type="submission" date="2020-04" db="EMBL/GenBank/DDBJ databases">
        <authorList>
            <person name="Liechti N."/>
            <person name="Schuerch N."/>
            <person name="Bruggmann R."/>
            <person name="Wittwer M."/>
        </authorList>
    </citation>
    <scope>NUCLEOTIDE SEQUENCE</scope>
    <source>
        <strain evidence="2">ATCC 30569</strain>
    </source>
</reference>
<protein>
    <submittedName>
        <fullName evidence="2">Uncharacterized protein</fullName>
    </submittedName>
</protein>
<comment type="caution">
    <text evidence="2">The sequence shown here is derived from an EMBL/GenBank/DDBJ whole genome shotgun (WGS) entry which is preliminary data.</text>
</comment>
<dbReference type="SFLD" id="SFLDS00003">
    <property type="entry name" value="Haloacid_Dehalogenase"/>
    <property type="match status" value="1"/>
</dbReference>
<evidence type="ECO:0000313" key="3">
    <source>
        <dbReference type="Proteomes" id="UP000816034"/>
    </source>
</evidence>
<dbReference type="EMBL" id="PYSW02000047">
    <property type="protein sequence ID" value="KAG2374249.1"/>
    <property type="molecule type" value="Genomic_DNA"/>
</dbReference>
<dbReference type="EMBL" id="PYSW02000047">
    <property type="protein sequence ID" value="KAG2374196.1"/>
    <property type="molecule type" value="Genomic_DNA"/>
</dbReference>
<dbReference type="NCBIfam" id="TIGR01549">
    <property type="entry name" value="HAD-SF-IA-v1"/>
    <property type="match status" value="1"/>
</dbReference>
<keyword evidence="3" id="KW-1185">Reference proteome</keyword>
<dbReference type="InterPro" id="IPR036412">
    <property type="entry name" value="HAD-like_sf"/>
</dbReference>
<dbReference type="PANTHER" id="PTHR43885:SF1">
    <property type="entry name" value="SUPERFAMILY HYDROLASE, PUTATIVE (AFU_ORTHOLOGUE AFUA_4G13290)-RELATED"/>
    <property type="match status" value="1"/>
</dbReference>
<dbReference type="SUPFAM" id="SSF56784">
    <property type="entry name" value="HAD-like"/>
    <property type="match status" value="1"/>
</dbReference>
<evidence type="ECO:0000313" key="2">
    <source>
        <dbReference type="EMBL" id="KAG2374249.1"/>
    </source>
</evidence>
<dbReference type="SFLD" id="SFLDG01129">
    <property type="entry name" value="C1.5:_HAD__Beta-PGM__Phosphata"/>
    <property type="match status" value="1"/>
</dbReference>
<dbReference type="InterPro" id="IPR023214">
    <property type="entry name" value="HAD_sf"/>
</dbReference>
<reference evidence="2 3" key="1">
    <citation type="journal article" date="2018" name="BMC Genomics">
        <title>The genome of Naegleria lovaniensis, the basis for a comparative approach to unravel pathogenicity factors of the human pathogenic amoeba N. fowleri.</title>
        <authorList>
            <person name="Liechti N."/>
            <person name="Schurch N."/>
            <person name="Bruggmann R."/>
            <person name="Wittwer M."/>
        </authorList>
    </citation>
    <scope>NUCLEOTIDE SEQUENCE [LARGE SCALE GENOMIC DNA]</scope>
    <source>
        <strain evidence="2 3">ATCC 30569</strain>
    </source>
</reference>
<sequence>MKISSLWNHHHTHFNQLYRKVFVSVNNNNNLSNHFQNHSTSSSSTSNITPSQDYYFAHNRFEALDHPKPSIQSVVFDMDGTLTVPCIDFKKMRLETGIPLPQDLLTTIHALSDEKEKKRLFDIIDRIEEEANEKLAFQPHLFELLDELVKLKMVKSNLLPNDANLVVETASTTLGHYESTTNAPISRHFAVVTRNSEKSLKFFVEKLGSKYSDFFTILLSREFLPYKPNPGCLLHIAQQLNLQSPANILMVGDSFHDILCAKNAGAYSCLYTSETHWTETHTNCVEEYQPDFICHDLRHLVHILNYMSSL</sequence>
<dbReference type="Pfam" id="PF00702">
    <property type="entry name" value="Hydrolase"/>
    <property type="match status" value="1"/>
</dbReference>
<dbReference type="InterPro" id="IPR006439">
    <property type="entry name" value="HAD-SF_hydro_IA"/>
</dbReference>
<organism evidence="2 3">
    <name type="scientific">Naegleria lovaniensis</name>
    <name type="common">Amoeba</name>
    <dbReference type="NCBI Taxonomy" id="51637"/>
    <lineage>
        <taxon>Eukaryota</taxon>
        <taxon>Discoba</taxon>
        <taxon>Heterolobosea</taxon>
        <taxon>Tetramitia</taxon>
        <taxon>Eutetramitia</taxon>
        <taxon>Vahlkampfiidae</taxon>
        <taxon>Naegleria</taxon>
    </lineage>
</organism>
<accession>A0AA88GGN4</accession>
<dbReference type="GeneID" id="68103487"/>
<dbReference type="RefSeq" id="XP_044543370.1">
    <property type="nucleotide sequence ID" value="XM_044686644.1"/>
</dbReference>
<dbReference type="PANTHER" id="PTHR43885">
    <property type="entry name" value="HALOACID DEHALOGENASE-LIKE HYDROLASE"/>
    <property type="match status" value="1"/>
</dbReference>
<gene>
    <name evidence="1" type="ORF">C9374_011033</name>
    <name evidence="2" type="ORF">C9374_011086</name>
</gene>